<proteinExistence type="inferred from homology"/>
<dbReference type="PROSITE" id="PS50928">
    <property type="entry name" value="ABC_TM1"/>
    <property type="match status" value="1"/>
</dbReference>
<sequence>MLRMIAGRLASAALLLLLVAAVTFALIHAAPGGPFASDRAVSAEVEAALNAQYRLDQPLPAQFFAYLGQALQGNFGPSYRYPGRTVSELIIAGLPATLELACYALLLALLIGIVAGSLAARRPGSAADQLSMGLALLGICLPAFVLGPLLVLVFGVYLEWLPVSGWGELAGDKWLPTVTLAAGYCAYIARLTRAGLCQQLSQPYIITARSKGLSELAIIVHHALRGALLPVVAYLGPACAGLIAGSFVVETIFQIPGIGRFYIQAAFNRDYTLIMALTLFFAALIIFFNLLADLVALWLDPRQREALS</sequence>
<keyword evidence="3" id="KW-1003">Cell membrane</keyword>
<dbReference type="GO" id="GO:0055085">
    <property type="term" value="P:transmembrane transport"/>
    <property type="evidence" value="ECO:0007669"/>
    <property type="project" value="InterPro"/>
</dbReference>
<dbReference type="Proteomes" id="UP000298133">
    <property type="component" value="Unassembled WGS sequence"/>
</dbReference>
<keyword evidence="11" id="KW-1185">Reference proteome</keyword>
<evidence type="ECO:0000313" key="10">
    <source>
        <dbReference type="EMBL" id="TFH69362.1"/>
    </source>
</evidence>
<dbReference type="Pfam" id="PF19300">
    <property type="entry name" value="BPD_transp_1_N"/>
    <property type="match status" value="1"/>
</dbReference>
<dbReference type="PANTHER" id="PTHR43163">
    <property type="entry name" value="DIPEPTIDE TRANSPORT SYSTEM PERMEASE PROTEIN DPPB-RELATED"/>
    <property type="match status" value="1"/>
</dbReference>
<dbReference type="OrthoDB" id="9805855at2"/>
<evidence type="ECO:0000256" key="7">
    <source>
        <dbReference type="ARBA" id="ARBA00024202"/>
    </source>
</evidence>
<dbReference type="PANTHER" id="PTHR43163:SF6">
    <property type="entry name" value="DIPEPTIDE TRANSPORT SYSTEM PERMEASE PROTEIN DPPB-RELATED"/>
    <property type="match status" value="1"/>
</dbReference>
<dbReference type="SUPFAM" id="SSF161098">
    <property type="entry name" value="MetI-like"/>
    <property type="match status" value="1"/>
</dbReference>
<reference evidence="10 11" key="1">
    <citation type="submission" date="2019-03" db="EMBL/GenBank/DDBJ databases">
        <title>Draft genome of Gammaproteobacteria bacterium LSUCC0057, a member of the SAR92 clade.</title>
        <authorList>
            <person name="Lanclos V.C."/>
            <person name="Doiron C."/>
            <person name="Henson M.W."/>
            <person name="Thrash J.C."/>
        </authorList>
    </citation>
    <scope>NUCLEOTIDE SEQUENCE [LARGE SCALE GENOMIC DNA]</scope>
    <source>
        <strain evidence="10 11">LSUCC0057</strain>
    </source>
</reference>
<dbReference type="AlphaFoldDB" id="A0A4Y8ULS5"/>
<dbReference type="EMBL" id="SPIA01000001">
    <property type="protein sequence ID" value="TFH69362.1"/>
    <property type="molecule type" value="Genomic_DNA"/>
</dbReference>
<gene>
    <name evidence="10" type="ORF">E3W66_03950</name>
</gene>
<dbReference type="InterPro" id="IPR045621">
    <property type="entry name" value="BPD_transp_1_N"/>
</dbReference>
<dbReference type="CDD" id="cd06261">
    <property type="entry name" value="TM_PBP2"/>
    <property type="match status" value="1"/>
</dbReference>
<dbReference type="InterPro" id="IPR035906">
    <property type="entry name" value="MetI-like_sf"/>
</dbReference>
<comment type="similarity">
    <text evidence="7">Belongs to the binding-protein-dependent transport system permease family. OppBC subfamily.</text>
</comment>
<keyword evidence="4 8" id="KW-0812">Transmembrane</keyword>
<keyword evidence="5 8" id="KW-1133">Transmembrane helix</keyword>
<name>A0A4Y8ULS5_9GAMM</name>
<feature type="transmembrane region" description="Helical" evidence="8">
    <location>
        <begin position="89"/>
        <end position="120"/>
    </location>
</feature>
<evidence type="ECO:0000256" key="1">
    <source>
        <dbReference type="ARBA" id="ARBA00004651"/>
    </source>
</evidence>
<evidence type="ECO:0000256" key="3">
    <source>
        <dbReference type="ARBA" id="ARBA00022475"/>
    </source>
</evidence>
<comment type="caution">
    <text evidence="10">The sequence shown here is derived from an EMBL/GenBank/DDBJ whole genome shotgun (WGS) entry which is preliminary data.</text>
</comment>
<comment type="subcellular location">
    <subcellularLocation>
        <location evidence="1 8">Cell membrane</location>
        <topology evidence="1 8">Multi-pass membrane protein</topology>
    </subcellularLocation>
</comment>
<protein>
    <submittedName>
        <fullName evidence="10">ABC transporter permease</fullName>
    </submittedName>
</protein>
<evidence type="ECO:0000259" key="9">
    <source>
        <dbReference type="PROSITE" id="PS50928"/>
    </source>
</evidence>
<evidence type="ECO:0000256" key="6">
    <source>
        <dbReference type="ARBA" id="ARBA00023136"/>
    </source>
</evidence>
<evidence type="ECO:0000256" key="4">
    <source>
        <dbReference type="ARBA" id="ARBA00022692"/>
    </source>
</evidence>
<keyword evidence="2 8" id="KW-0813">Transport</keyword>
<keyword evidence="6 8" id="KW-0472">Membrane</keyword>
<feature type="domain" description="ABC transmembrane type-1" evidence="9">
    <location>
        <begin position="94"/>
        <end position="292"/>
    </location>
</feature>
<evidence type="ECO:0000256" key="8">
    <source>
        <dbReference type="RuleBase" id="RU363032"/>
    </source>
</evidence>
<organism evidence="10 11">
    <name type="scientific">Gammaproteobacteria bacterium LSUCC0057</name>
    <dbReference type="NCBI Taxonomy" id="2559237"/>
    <lineage>
        <taxon>Bacteria</taxon>
        <taxon>Pseudomonadati</taxon>
        <taxon>Pseudomonadota</taxon>
        <taxon>Gammaproteobacteria</taxon>
        <taxon>Cellvibrionales</taxon>
        <taxon>Porticoccaceae</taxon>
        <taxon>SAR92 clade</taxon>
    </lineage>
</organism>
<evidence type="ECO:0000256" key="2">
    <source>
        <dbReference type="ARBA" id="ARBA00022448"/>
    </source>
</evidence>
<feature type="transmembrane region" description="Helical" evidence="8">
    <location>
        <begin position="231"/>
        <end position="253"/>
    </location>
</feature>
<dbReference type="Gene3D" id="1.10.3720.10">
    <property type="entry name" value="MetI-like"/>
    <property type="match status" value="1"/>
</dbReference>
<dbReference type="GO" id="GO:0005886">
    <property type="term" value="C:plasma membrane"/>
    <property type="evidence" value="ECO:0007669"/>
    <property type="project" value="UniProtKB-SubCell"/>
</dbReference>
<evidence type="ECO:0000313" key="11">
    <source>
        <dbReference type="Proteomes" id="UP000298133"/>
    </source>
</evidence>
<accession>A0A4Y8ULS5</accession>
<dbReference type="Pfam" id="PF00528">
    <property type="entry name" value="BPD_transp_1"/>
    <property type="match status" value="1"/>
</dbReference>
<dbReference type="InterPro" id="IPR000515">
    <property type="entry name" value="MetI-like"/>
</dbReference>
<evidence type="ECO:0000256" key="5">
    <source>
        <dbReference type="ARBA" id="ARBA00022989"/>
    </source>
</evidence>
<feature type="transmembrane region" description="Helical" evidence="8">
    <location>
        <begin position="132"/>
        <end position="158"/>
    </location>
</feature>
<feature type="transmembrane region" description="Helical" evidence="8">
    <location>
        <begin position="273"/>
        <end position="299"/>
    </location>
</feature>